<keyword evidence="10" id="KW-1185">Reference proteome</keyword>
<dbReference type="PANTHER" id="PTHR30255:SF2">
    <property type="entry name" value="SINGLE-STRANDED-DNA-SPECIFIC EXONUCLEASE RECJ"/>
    <property type="match status" value="1"/>
</dbReference>
<evidence type="ECO:0000313" key="10">
    <source>
        <dbReference type="Proteomes" id="UP001165524"/>
    </source>
</evidence>
<dbReference type="Pfam" id="PF17768">
    <property type="entry name" value="RecJ_OB"/>
    <property type="match status" value="1"/>
</dbReference>
<dbReference type="InterPro" id="IPR041122">
    <property type="entry name" value="RecJ_OB"/>
</dbReference>
<keyword evidence="5 9" id="KW-0269">Exonuclease</keyword>
<name>A0ABT0E7C3_9GAMM</name>
<protein>
    <recommendedName>
        <fullName evidence="2">Single-stranded-DNA-specific exonuclease RecJ</fullName>
    </recommendedName>
</protein>
<evidence type="ECO:0000256" key="3">
    <source>
        <dbReference type="ARBA" id="ARBA00022722"/>
    </source>
</evidence>
<dbReference type="NCBIfam" id="TIGR00644">
    <property type="entry name" value="recJ"/>
    <property type="match status" value="1"/>
</dbReference>
<evidence type="ECO:0000259" key="8">
    <source>
        <dbReference type="Pfam" id="PF17768"/>
    </source>
</evidence>
<feature type="domain" description="DHHA1" evidence="7">
    <location>
        <begin position="357"/>
        <end position="449"/>
    </location>
</feature>
<dbReference type="InterPro" id="IPR003156">
    <property type="entry name" value="DHHA1_dom"/>
</dbReference>
<gene>
    <name evidence="9" type="primary">recJ</name>
    <name evidence="9" type="ORF">MU846_08390</name>
</gene>
<proteinExistence type="inferred from homology"/>
<feature type="domain" description="DDH" evidence="6">
    <location>
        <begin position="71"/>
        <end position="228"/>
    </location>
</feature>
<dbReference type="SUPFAM" id="SSF64182">
    <property type="entry name" value="DHH phosphoesterases"/>
    <property type="match status" value="1"/>
</dbReference>
<feature type="domain" description="RecJ OB" evidence="8">
    <location>
        <begin position="464"/>
        <end position="567"/>
    </location>
</feature>
<comment type="similarity">
    <text evidence="1">Belongs to the RecJ family.</text>
</comment>
<evidence type="ECO:0000259" key="7">
    <source>
        <dbReference type="Pfam" id="PF02272"/>
    </source>
</evidence>
<evidence type="ECO:0000313" key="9">
    <source>
        <dbReference type="EMBL" id="MCK0537727.1"/>
    </source>
</evidence>
<dbReference type="InterPro" id="IPR004610">
    <property type="entry name" value="RecJ"/>
</dbReference>
<keyword evidence="3" id="KW-0540">Nuclease</keyword>
<dbReference type="Gene3D" id="3.10.310.30">
    <property type="match status" value="1"/>
</dbReference>
<dbReference type="RefSeq" id="WP_246951608.1">
    <property type="nucleotide sequence ID" value="NZ_JALKII010000004.1"/>
</dbReference>
<dbReference type="Pfam" id="PF02272">
    <property type="entry name" value="DHHA1"/>
    <property type="match status" value="1"/>
</dbReference>
<comment type="caution">
    <text evidence="9">The sequence shown here is derived from an EMBL/GenBank/DDBJ whole genome shotgun (WGS) entry which is preliminary data.</text>
</comment>
<dbReference type="InterPro" id="IPR038763">
    <property type="entry name" value="DHH_sf"/>
</dbReference>
<reference evidence="9" key="1">
    <citation type="submission" date="2022-04" db="EMBL/GenBank/DDBJ databases">
        <title>Alcanivorax sp. CY1518 draft genome sequence.</title>
        <authorList>
            <person name="Zhao G."/>
            <person name="An M."/>
        </authorList>
    </citation>
    <scope>NUCLEOTIDE SEQUENCE</scope>
    <source>
        <strain evidence="9">CY1518</strain>
    </source>
</reference>
<sequence>MSLPEIRRRAVAQVPSWPGIPPLLARILAARGVAHVEQLDLSLRNLPPPASLPGIQEAVSLLCQAREAGHRILVVGDYDADGATATAVMLRGLVMLGFPMPGFLVPDRFVFGYGLSPEIVELALAQGAPGLLITVDNGIASVEGVAAARAAGVRVLITDHHLPGEALPAADAIVNPRLVPGGPGEHLAGVGVAFYLLLALRAALREQGDPQAGDAPLADLLDLVALGTVADVVTLDSVNRALVEQGLRRIRRGRCAPGITALLRAGGRAPERVVAADLGFAAGPRLNAAGRLTEMSLGVECLLTDDAARAEQLAAQLDTINRERRSIEQGMRDAAMGYVQQLRQRHPTLPPALCLHEDGWHEGVVGILASRVREATHRPVLAFAPAREPGVLKGSGRSIAGLHLRDVLERVATAQPGLLQRFGGHAMAAGVTLARADLPRFAAALSDAVTAMALPGLFEEVVETDGELSPSQLDLVHAELLCHAFPWGQGFAPPSFDGCFEVLDHRVVGERHLKLTLGLPQTGGIIDAIHFNAELARLPSPLRAVQGVYRLEVNVWQGRRSPQLVFEHLEPM</sequence>
<accession>A0ABT0E7C3</accession>
<dbReference type="GO" id="GO:0004527">
    <property type="term" value="F:exonuclease activity"/>
    <property type="evidence" value="ECO:0007669"/>
    <property type="project" value="UniProtKB-KW"/>
</dbReference>
<keyword evidence="4" id="KW-0378">Hydrolase</keyword>
<evidence type="ECO:0000256" key="4">
    <source>
        <dbReference type="ARBA" id="ARBA00022801"/>
    </source>
</evidence>
<dbReference type="Gene3D" id="3.90.1640.30">
    <property type="match status" value="1"/>
</dbReference>
<dbReference type="Pfam" id="PF01368">
    <property type="entry name" value="DHH"/>
    <property type="match status" value="1"/>
</dbReference>
<evidence type="ECO:0000259" key="6">
    <source>
        <dbReference type="Pfam" id="PF01368"/>
    </source>
</evidence>
<evidence type="ECO:0000256" key="2">
    <source>
        <dbReference type="ARBA" id="ARBA00019841"/>
    </source>
</evidence>
<evidence type="ECO:0000256" key="1">
    <source>
        <dbReference type="ARBA" id="ARBA00005915"/>
    </source>
</evidence>
<dbReference type="PANTHER" id="PTHR30255">
    <property type="entry name" value="SINGLE-STRANDED-DNA-SPECIFIC EXONUCLEASE RECJ"/>
    <property type="match status" value="1"/>
</dbReference>
<dbReference type="InterPro" id="IPR051673">
    <property type="entry name" value="SSDNA_exonuclease_RecJ"/>
</dbReference>
<dbReference type="EMBL" id="JALKII010000004">
    <property type="protein sequence ID" value="MCK0537727.1"/>
    <property type="molecule type" value="Genomic_DNA"/>
</dbReference>
<organism evidence="9 10">
    <name type="scientific">Alcanivorax quisquiliarum</name>
    <dbReference type="NCBI Taxonomy" id="2933565"/>
    <lineage>
        <taxon>Bacteria</taxon>
        <taxon>Pseudomonadati</taxon>
        <taxon>Pseudomonadota</taxon>
        <taxon>Gammaproteobacteria</taxon>
        <taxon>Oceanospirillales</taxon>
        <taxon>Alcanivoracaceae</taxon>
        <taxon>Alcanivorax</taxon>
    </lineage>
</organism>
<dbReference type="InterPro" id="IPR001667">
    <property type="entry name" value="DDH_dom"/>
</dbReference>
<evidence type="ECO:0000256" key="5">
    <source>
        <dbReference type="ARBA" id="ARBA00022839"/>
    </source>
</evidence>
<dbReference type="Proteomes" id="UP001165524">
    <property type="component" value="Unassembled WGS sequence"/>
</dbReference>